<feature type="signal peptide" evidence="1">
    <location>
        <begin position="1"/>
        <end position="24"/>
    </location>
</feature>
<dbReference type="Pfam" id="PF12079">
    <property type="entry name" value="DUF3558"/>
    <property type="match status" value="1"/>
</dbReference>
<keyword evidence="3" id="KW-1185">Reference proteome</keyword>
<dbReference type="RefSeq" id="WP_260191104.1">
    <property type="nucleotide sequence ID" value="NZ_JAFFZE010000010.1"/>
</dbReference>
<keyword evidence="1" id="KW-0732">Signal</keyword>
<comment type="caution">
    <text evidence="2">The sequence shown here is derived from an EMBL/GenBank/DDBJ whole genome shotgun (WGS) entry which is preliminary data.</text>
</comment>
<dbReference type="Proteomes" id="UP001156441">
    <property type="component" value="Unassembled WGS sequence"/>
</dbReference>
<organism evidence="2 3">
    <name type="scientific">Actinophytocola gossypii</name>
    <dbReference type="NCBI Taxonomy" id="2812003"/>
    <lineage>
        <taxon>Bacteria</taxon>
        <taxon>Bacillati</taxon>
        <taxon>Actinomycetota</taxon>
        <taxon>Actinomycetes</taxon>
        <taxon>Pseudonocardiales</taxon>
        <taxon>Pseudonocardiaceae</taxon>
    </lineage>
</organism>
<protein>
    <submittedName>
        <fullName evidence="2">DUF3558 family protein</fullName>
    </submittedName>
</protein>
<proteinExistence type="predicted"/>
<feature type="chain" id="PRO_5046074668" evidence="1">
    <location>
        <begin position="25"/>
        <end position="187"/>
    </location>
</feature>
<gene>
    <name evidence="2" type="ORF">JT362_11380</name>
</gene>
<name>A0ABT2J8W9_9PSEU</name>
<dbReference type="EMBL" id="JAFFZE010000010">
    <property type="protein sequence ID" value="MCT2583719.1"/>
    <property type="molecule type" value="Genomic_DNA"/>
</dbReference>
<accession>A0ABT2J8W9</accession>
<sequence length="187" mass="20111">MRAAVISGVAVVLLVLAGCADSEAGQARPEALPTQTGLPADYEAPTIADPLEPGRFANDPCALLSEERRIELGLPDAERKERFGTFECLLHPPGDRITTVQVKLMLDRGLADLVEMCRGEYAPESCESWGPTEVERYPAILDTGGLCRLMTGVAERMVVLVVTLEEPGCRKATEISETAVATLRESA</sequence>
<evidence type="ECO:0000256" key="1">
    <source>
        <dbReference type="SAM" id="SignalP"/>
    </source>
</evidence>
<reference evidence="2 3" key="1">
    <citation type="submission" date="2021-02" db="EMBL/GenBank/DDBJ databases">
        <title>Actinophytocola xerophila sp. nov., isolated from soil of cotton cropping field.</title>
        <authorList>
            <person name="Huang R."/>
            <person name="Chen X."/>
            <person name="Ge X."/>
            <person name="Liu W."/>
        </authorList>
    </citation>
    <scope>NUCLEOTIDE SEQUENCE [LARGE SCALE GENOMIC DNA]</scope>
    <source>
        <strain evidence="2 3">S1-96</strain>
    </source>
</reference>
<dbReference type="InterPro" id="IPR024520">
    <property type="entry name" value="DUF3558"/>
</dbReference>
<evidence type="ECO:0000313" key="3">
    <source>
        <dbReference type="Proteomes" id="UP001156441"/>
    </source>
</evidence>
<evidence type="ECO:0000313" key="2">
    <source>
        <dbReference type="EMBL" id="MCT2583719.1"/>
    </source>
</evidence>
<dbReference type="PROSITE" id="PS51257">
    <property type="entry name" value="PROKAR_LIPOPROTEIN"/>
    <property type="match status" value="1"/>
</dbReference>